<name>A0ABY1NH01_9FLAO</name>
<evidence type="ECO:0008006" key="3">
    <source>
        <dbReference type="Google" id="ProtNLM"/>
    </source>
</evidence>
<evidence type="ECO:0000313" key="2">
    <source>
        <dbReference type="Proteomes" id="UP001157960"/>
    </source>
</evidence>
<accession>A0ABY1NH01</accession>
<protein>
    <recommendedName>
        <fullName evidence="3">DUF4843 domain-containing protein</fullName>
    </recommendedName>
</protein>
<keyword evidence="2" id="KW-1185">Reference proteome</keyword>
<dbReference type="Proteomes" id="UP001157960">
    <property type="component" value="Unassembled WGS sequence"/>
</dbReference>
<reference evidence="1 2" key="1">
    <citation type="submission" date="2017-05" db="EMBL/GenBank/DDBJ databases">
        <authorList>
            <person name="Varghese N."/>
            <person name="Submissions S."/>
        </authorList>
    </citation>
    <scope>NUCLEOTIDE SEQUENCE [LARGE SCALE GENOMIC DNA]</scope>
    <source>
        <strain evidence="1 2">DSM 28214</strain>
    </source>
</reference>
<comment type="caution">
    <text evidence="1">The sequence shown here is derived from an EMBL/GenBank/DDBJ whole genome shotgun (WGS) entry which is preliminary data.</text>
</comment>
<proteinExistence type="predicted"/>
<evidence type="ECO:0000313" key="1">
    <source>
        <dbReference type="EMBL" id="SMP07578.1"/>
    </source>
</evidence>
<organism evidence="1 2">
    <name type="scientific">Chryseobacterium profundimaris</name>
    <dbReference type="NCBI Taxonomy" id="1387275"/>
    <lineage>
        <taxon>Bacteria</taxon>
        <taxon>Pseudomonadati</taxon>
        <taxon>Bacteroidota</taxon>
        <taxon>Flavobacteriia</taxon>
        <taxon>Flavobacteriales</taxon>
        <taxon>Weeksellaceae</taxon>
        <taxon>Chryseobacterium group</taxon>
        <taxon>Chryseobacterium</taxon>
    </lineage>
</organism>
<sequence length="282" mass="30493">MFNKTLVIINLTKLMKKIAFLILASFIFLLNSCKDEAEVYDGQAYLHFNKGTTGEAVVRQNTGSTTVSIDFGTIQSLSGTSQVKLVVDKTVSTAVEGTDFQILNPEVTVNAGQIGGQFQVKLLEATATVEPKVIVFKLQSASIPNATFDQTYILRYTKACEFSITPFSGTYTVVKDTWQDYQPGETVILQQGPLPNQFKILANNNPYISNFSTAYMLVTVNTDGTIAVASNEAFVYEPPTGPLNVTGSGTVNFCTGAINISDLDFSGAAGTAPDNQFELIKN</sequence>
<gene>
    <name evidence="1" type="ORF">SAMN06264346_101655</name>
</gene>
<dbReference type="EMBL" id="FXTZ01000001">
    <property type="protein sequence ID" value="SMP07578.1"/>
    <property type="molecule type" value="Genomic_DNA"/>
</dbReference>